<proteinExistence type="predicted"/>
<name>A0AAV4B9L6_9GAST</name>
<organism evidence="1 2">
    <name type="scientific">Plakobranchus ocellatus</name>
    <dbReference type="NCBI Taxonomy" id="259542"/>
    <lineage>
        <taxon>Eukaryota</taxon>
        <taxon>Metazoa</taxon>
        <taxon>Spiralia</taxon>
        <taxon>Lophotrochozoa</taxon>
        <taxon>Mollusca</taxon>
        <taxon>Gastropoda</taxon>
        <taxon>Heterobranchia</taxon>
        <taxon>Euthyneura</taxon>
        <taxon>Panpulmonata</taxon>
        <taxon>Sacoglossa</taxon>
        <taxon>Placobranchoidea</taxon>
        <taxon>Plakobranchidae</taxon>
        <taxon>Plakobranchus</taxon>
    </lineage>
</organism>
<accession>A0AAV4B9L6</accession>
<comment type="caution">
    <text evidence="1">The sequence shown here is derived from an EMBL/GenBank/DDBJ whole genome shotgun (WGS) entry which is preliminary data.</text>
</comment>
<reference evidence="1 2" key="1">
    <citation type="journal article" date="2021" name="Elife">
        <title>Chloroplast acquisition without the gene transfer in kleptoplastic sea slugs, Plakobranchus ocellatus.</title>
        <authorList>
            <person name="Maeda T."/>
            <person name="Takahashi S."/>
            <person name="Yoshida T."/>
            <person name="Shimamura S."/>
            <person name="Takaki Y."/>
            <person name="Nagai Y."/>
            <person name="Toyoda A."/>
            <person name="Suzuki Y."/>
            <person name="Arimoto A."/>
            <person name="Ishii H."/>
            <person name="Satoh N."/>
            <person name="Nishiyama T."/>
            <person name="Hasebe M."/>
            <person name="Maruyama T."/>
            <person name="Minagawa J."/>
            <person name="Obokata J."/>
            <person name="Shigenobu S."/>
        </authorList>
    </citation>
    <scope>NUCLEOTIDE SEQUENCE [LARGE SCALE GENOMIC DNA]</scope>
</reference>
<gene>
    <name evidence="1" type="ORF">PoB_004231700</name>
</gene>
<protein>
    <submittedName>
        <fullName evidence="1">Uncharacterized protein</fullName>
    </submittedName>
</protein>
<keyword evidence="2" id="KW-1185">Reference proteome</keyword>
<dbReference type="Proteomes" id="UP000735302">
    <property type="component" value="Unassembled WGS sequence"/>
</dbReference>
<dbReference type="AlphaFoldDB" id="A0AAV4B9L6"/>
<dbReference type="EMBL" id="BLXT01004630">
    <property type="protein sequence ID" value="GFO15812.1"/>
    <property type="molecule type" value="Genomic_DNA"/>
</dbReference>
<evidence type="ECO:0000313" key="1">
    <source>
        <dbReference type="EMBL" id="GFO15812.1"/>
    </source>
</evidence>
<sequence length="81" mass="9429">MRNSVVTLDDDVNVHLLRNELILAGHGKSNHNMYKKFQIGEKRPRCRWGTGVMATDHQRQRCPLKTYSRLYLEIDWSGCIG</sequence>
<evidence type="ECO:0000313" key="2">
    <source>
        <dbReference type="Proteomes" id="UP000735302"/>
    </source>
</evidence>